<dbReference type="PANTHER" id="PTHR34580">
    <property type="match status" value="1"/>
</dbReference>
<reference evidence="5 6" key="1">
    <citation type="submission" date="2019-07" db="EMBL/GenBank/DDBJ databases">
        <title>Complete Genome Sequence and Methylome Analysis of Arthrobacter luteus NEB113.</title>
        <authorList>
            <person name="Fomenkov A."/>
            <person name="Anton B.P."/>
            <person name="Vincze T."/>
            <person name="Roberts R.J."/>
        </authorList>
    </citation>
    <scope>NUCLEOTIDE SEQUENCE [LARGE SCALE GENOMIC DNA]</scope>
    <source>
        <strain evidence="5 6">NEB113</strain>
    </source>
</reference>
<dbReference type="Pfam" id="PF13280">
    <property type="entry name" value="WYL"/>
    <property type="match status" value="1"/>
</dbReference>
<dbReference type="PROSITE" id="PS52050">
    <property type="entry name" value="WYL"/>
    <property type="match status" value="1"/>
</dbReference>
<dbReference type="AlphaFoldDB" id="A0AAV5P129"/>
<evidence type="ECO:0000313" key="4">
    <source>
        <dbReference type="EMBL" id="GLY55679.1"/>
    </source>
</evidence>
<feature type="compositionally biased region" description="Pro residues" evidence="1">
    <location>
        <begin position="138"/>
        <end position="166"/>
    </location>
</feature>
<dbReference type="Proteomes" id="UP000319068">
    <property type="component" value="Chromosome"/>
</dbReference>
<gene>
    <name evidence="4" type="ORF">Ccel01_02810</name>
    <name evidence="5" type="ORF">FOG94_04175</name>
</gene>
<feature type="region of interest" description="Disordered" evidence="1">
    <location>
        <begin position="137"/>
        <end position="192"/>
    </location>
</feature>
<protein>
    <submittedName>
        <fullName evidence="5">WYL domain-containing protein</fullName>
    </submittedName>
</protein>
<dbReference type="EMBL" id="BSTG01000001">
    <property type="protein sequence ID" value="GLY55679.1"/>
    <property type="molecule type" value="Genomic_DNA"/>
</dbReference>
<feature type="region of interest" description="Disordered" evidence="1">
    <location>
        <begin position="276"/>
        <end position="299"/>
    </location>
</feature>
<dbReference type="InterPro" id="IPR051534">
    <property type="entry name" value="CBASS_pafABC_assoc_protein"/>
</dbReference>
<dbReference type="EMBL" id="CP041694">
    <property type="protein sequence ID" value="QDP74464.1"/>
    <property type="molecule type" value="Genomic_DNA"/>
</dbReference>
<evidence type="ECO:0000313" key="7">
    <source>
        <dbReference type="Proteomes" id="UP001165168"/>
    </source>
</evidence>
<keyword evidence="6" id="KW-1185">Reference proteome</keyword>
<dbReference type="SUPFAM" id="SSF46785">
    <property type="entry name" value="Winged helix' DNA-binding domain"/>
    <property type="match status" value="1"/>
</dbReference>
<dbReference type="InterPro" id="IPR013196">
    <property type="entry name" value="HTH_11"/>
</dbReference>
<accession>A0AAV5P129</accession>
<dbReference type="Proteomes" id="UP001165168">
    <property type="component" value="Unassembled WGS sequence"/>
</dbReference>
<dbReference type="InterPro" id="IPR036390">
    <property type="entry name" value="WH_DNA-bd_sf"/>
</dbReference>
<name>A0AAV5P129_CELCE</name>
<organism evidence="4 7">
    <name type="scientific">Cellulosimicrobium cellulans</name>
    <name type="common">Arthrobacter luteus</name>
    <dbReference type="NCBI Taxonomy" id="1710"/>
    <lineage>
        <taxon>Bacteria</taxon>
        <taxon>Bacillati</taxon>
        <taxon>Actinomycetota</taxon>
        <taxon>Actinomycetes</taxon>
        <taxon>Micrococcales</taxon>
        <taxon>Promicromonosporaceae</taxon>
        <taxon>Cellulosimicrobium</taxon>
    </lineage>
</organism>
<proteinExistence type="predicted"/>
<feature type="compositionally biased region" description="Low complexity" evidence="1">
    <location>
        <begin position="167"/>
        <end position="176"/>
    </location>
</feature>
<sequence length="299" mass="31213">MNRTERLYALAEELRRAGRTGTTGPRLAAALEVSERTIKRDVAALQQAGLTIWAQAGPGGGYVLDPSASLPPVNFTPGQAVAVAVALATLPPGSPFAVDALAARGKVWDALGAGDRARAEALAARVWVRHAAPDLPDAVPPASPPDAVPPASPPDVVPPAAGPPAVPADAVPPAAVHPDEPHGDTTASGRGDVVGRARTHLGVLRAVEQSIAGGRVLAIRYRDGRGATSTRRVEPVLLAHTDGRWYLVAWCRTREAIRWFRLSRVERADLTAEAYDPRPVADVGEPPPGSAAVYRPDPA</sequence>
<reference evidence="4" key="2">
    <citation type="submission" date="2023-03" db="EMBL/GenBank/DDBJ databases">
        <title>Cellulosimicrobium cellulans NBRC 103059.</title>
        <authorList>
            <person name="Ichikawa N."/>
            <person name="Sato H."/>
            <person name="Tonouchi N."/>
        </authorList>
    </citation>
    <scope>NUCLEOTIDE SEQUENCE</scope>
    <source>
        <strain evidence="4">NBRC 103059</strain>
    </source>
</reference>
<evidence type="ECO:0000313" key="5">
    <source>
        <dbReference type="EMBL" id="QDP74464.1"/>
    </source>
</evidence>
<feature type="domain" description="Helix-turn-helix type 11" evidence="2">
    <location>
        <begin position="6"/>
        <end position="62"/>
    </location>
</feature>
<evidence type="ECO:0000259" key="3">
    <source>
        <dbReference type="Pfam" id="PF13280"/>
    </source>
</evidence>
<feature type="domain" description="WYL" evidence="3">
    <location>
        <begin position="203"/>
        <end position="269"/>
    </location>
</feature>
<dbReference type="RefSeq" id="WP_137279863.1">
    <property type="nucleotide sequence ID" value="NZ_BSTG01000001.1"/>
</dbReference>
<evidence type="ECO:0000256" key="1">
    <source>
        <dbReference type="SAM" id="MobiDB-lite"/>
    </source>
</evidence>
<evidence type="ECO:0000259" key="2">
    <source>
        <dbReference type="Pfam" id="PF08279"/>
    </source>
</evidence>
<dbReference type="Gene3D" id="1.10.10.10">
    <property type="entry name" value="Winged helix-like DNA-binding domain superfamily/Winged helix DNA-binding domain"/>
    <property type="match status" value="1"/>
</dbReference>
<evidence type="ECO:0000313" key="6">
    <source>
        <dbReference type="Proteomes" id="UP000319068"/>
    </source>
</evidence>
<dbReference type="InterPro" id="IPR036388">
    <property type="entry name" value="WH-like_DNA-bd_sf"/>
</dbReference>
<dbReference type="Pfam" id="PF08279">
    <property type="entry name" value="HTH_11"/>
    <property type="match status" value="1"/>
</dbReference>
<dbReference type="PANTHER" id="PTHR34580:SF1">
    <property type="entry name" value="PROTEIN PAFC"/>
    <property type="match status" value="1"/>
</dbReference>
<dbReference type="InterPro" id="IPR026881">
    <property type="entry name" value="WYL_dom"/>
</dbReference>